<dbReference type="AlphaFoldDB" id="A0AA42CHD2"/>
<dbReference type="Gene3D" id="3.40.50.720">
    <property type="entry name" value="NAD(P)-binding Rossmann-like Domain"/>
    <property type="match status" value="1"/>
</dbReference>
<keyword evidence="3" id="KW-1185">Reference proteome</keyword>
<dbReference type="RefSeq" id="WP_264713509.1">
    <property type="nucleotide sequence ID" value="NZ_JAPDNT010000005.1"/>
</dbReference>
<keyword evidence="1" id="KW-0520">NAD</keyword>
<dbReference type="SUPFAM" id="SSF51735">
    <property type="entry name" value="NAD(P)-binding Rossmann-fold domains"/>
    <property type="match status" value="1"/>
</dbReference>
<dbReference type="EMBL" id="JAPDNT010000005">
    <property type="protein sequence ID" value="MCW3474857.1"/>
    <property type="molecule type" value="Genomic_DNA"/>
</dbReference>
<organism evidence="2 3">
    <name type="scientific">Limobrevibacterium gyesilva</name>
    <dbReference type="NCBI Taxonomy" id="2991712"/>
    <lineage>
        <taxon>Bacteria</taxon>
        <taxon>Pseudomonadati</taxon>
        <taxon>Pseudomonadota</taxon>
        <taxon>Alphaproteobacteria</taxon>
        <taxon>Acetobacterales</taxon>
        <taxon>Acetobacteraceae</taxon>
        <taxon>Limobrevibacterium</taxon>
    </lineage>
</organism>
<dbReference type="Proteomes" id="UP001165679">
    <property type="component" value="Unassembled WGS sequence"/>
</dbReference>
<sequence length="290" mass="30530">MVRHHLIVFGCGYTGAAVARAAAAAGFAVTVTSRRRGWDGAPEGVGVVDFAAAGAVLPQATHVLATVPPEGGGDPVLAVHGAALRAAPALHWAGYLSTTGVYGDRGGGWVDEATPVAPGSERSRRRVAAEQGWAALAGRVAVDLFRVAGIYGPGRSALDDLRAGRVRMVVKPGHAFGRIHRDDIAAAVLAAMRQDRPAGVRVLHLADDVPAETVAVVTEAARLLGMAPPPAVPFAQAQAGMSEMARSFWMENRKVSSARTQQMLDLRWRYPSYREGLRAILAEQRGDRPA</sequence>
<protein>
    <submittedName>
        <fullName evidence="2">SDR family NAD(P)-dependent oxidoreductase</fullName>
    </submittedName>
</protein>
<accession>A0AA42CHD2</accession>
<reference evidence="2" key="1">
    <citation type="submission" date="2022-09" db="EMBL/GenBank/DDBJ databases">
        <title>Rhodovastum sp. nov. RN2-1 isolated from soil in Seongnam, South Korea.</title>
        <authorList>
            <person name="Le N.T."/>
        </authorList>
    </citation>
    <scope>NUCLEOTIDE SEQUENCE</scope>
    <source>
        <strain evidence="2">RN2-1</strain>
    </source>
</reference>
<reference evidence="2" key="2">
    <citation type="submission" date="2022-10" db="EMBL/GenBank/DDBJ databases">
        <authorList>
            <person name="Trinh H.N."/>
        </authorList>
    </citation>
    <scope>NUCLEOTIDE SEQUENCE</scope>
    <source>
        <strain evidence="2">RN2-1</strain>
    </source>
</reference>
<evidence type="ECO:0000256" key="1">
    <source>
        <dbReference type="ARBA" id="ARBA00023027"/>
    </source>
</evidence>
<name>A0AA42CHD2_9PROT</name>
<evidence type="ECO:0000313" key="3">
    <source>
        <dbReference type="Proteomes" id="UP001165679"/>
    </source>
</evidence>
<comment type="caution">
    <text evidence="2">The sequence shown here is derived from an EMBL/GenBank/DDBJ whole genome shotgun (WGS) entry which is preliminary data.</text>
</comment>
<dbReference type="PANTHER" id="PTHR43574">
    <property type="entry name" value="EPIMERASE-RELATED"/>
    <property type="match status" value="1"/>
</dbReference>
<gene>
    <name evidence="2" type="ORF">OL599_09695</name>
</gene>
<proteinExistence type="predicted"/>
<dbReference type="InterPro" id="IPR036291">
    <property type="entry name" value="NAD(P)-bd_dom_sf"/>
</dbReference>
<evidence type="ECO:0000313" key="2">
    <source>
        <dbReference type="EMBL" id="MCW3474857.1"/>
    </source>
</evidence>